<evidence type="ECO:0008006" key="3">
    <source>
        <dbReference type="Google" id="ProtNLM"/>
    </source>
</evidence>
<dbReference type="AlphaFoldDB" id="A0A0P7ZP25"/>
<comment type="caution">
    <text evidence="1">The sequence shown here is derived from an EMBL/GenBank/DDBJ whole genome shotgun (WGS) entry which is preliminary data.</text>
</comment>
<dbReference type="InterPro" id="IPR022453">
    <property type="entry name" value="Znf_MqsA-type"/>
</dbReference>
<dbReference type="EMBL" id="LJZR01000115">
    <property type="protein sequence ID" value="KPQ31257.1"/>
    <property type="molecule type" value="Genomic_DNA"/>
</dbReference>
<proteinExistence type="predicted"/>
<gene>
    <name evidence="1" type="ORF">HLUCCA11_24140</name>
</gene>
<dbReference type="NCBIfam" id="TIGR03831">
    <property type="entry name" value="YgiT_finger"/>
    <property type="match status" value="1"/>
</dbReference>
<name>A0A0P7ZP25_9CYAN</name>
<sequence>MFQCQVCGSDRCHTEYVSEVFKINGKFHLVESIPATVCDCCGEETFSRETTERIRVMLHSQQQPVRSVSLDVFSFNEAV</sequence>
<dbReference type="Proteomes" id="UP000050465">
    <property type="component" value="Unassembled WGS sequence"/>
</dbReference>
<reference evidence="1 2" key="1">
    <citation type="submission" date="2015-09" db="EMBL/GenBank/DDBJ databases">
        <title>Identification and resolution of microdiversity through metagenomic sequencing of parallel consortia.</title>
        <authorList>
            <person name="Nelson W.C."/>
            <person name="Romine M.F."/>
            <person name="Lindemann S.R."/>
        </authorList>
    </citation>
    <scope>NUCLEOTIDE SEQUENCE [LARGE SCALE GENOMIC DNA]</scope>
    <source>
        <strain evidence="1">Ana</strain>
    </source>
</reference>
<evidence type="ECO:0000313" key="2">
    <source>
        <dbReference type="Proteomes" id="UP000050465"/>
    </source>
</evidence>
<evidence type="ECO:0000313" key="1">
    <source>
        <dbReference type="EMBL" id="KPQ31257.1"/>
    </source>
</evidence>
<organism evidence="1 2">
    <name type="scientific">Phormidesmis priestleyi Ana</name>
    <dbReference type="NCBI Taxonomy" id="1666911"/>
    <lineage>
        <taxon>Bacteria</taxon>
        <taxon>Bacillati</taxon>
        <taxon>Cyanobacteriota</taxon>
        <taxon>Cyanophyceae</taxon>
        <taxon>Leptolyngbyales</taxon>
        <taxon>Leptolyngbyaceae</taxon>
        <taxon>Phormidesmis</taxon>
    </lineage>
</organism>
<dbReference type="Gene3D" id="3.10.20.860">
    <property type="match status" value="1"/>
</dbReference>
<protein>
    <recommendedName>
        <fullName evidence="3">YgiT-type zinc finger domain</fullName>
    </recommendedName>
</protein>
<accession>A0A0P7ZP25</accession>
<dbReference type="STRING" id="1666911.HLUCCA11_24140"/>